<name>A0ACC0YAX9_9ROSI</name>
<proteinExistence type="predicted"/>
<comment type="caution">
    <text evidence="1">The sequence shown here is derived from an EMBL/GenBank/DDBJ whole genome shotgun (WGS) entry which is preliminary data.</text>
</comment>
<protein>
    <submittedName>
        <fullName evidence="1">Uncharacterized protein</fullName>
    </submittedName>
</protein>
<evidence type="ECO:0000313" key="1">
    <source>
        <dbReference type="EMBL" id="KAJ0031601.1"/>
    </source>
</evidence>
<evidence type="ECO:0000313" key="2">
    <source>
        <dbReference type="Proteomes" id="UP001163603"/>
    </source>
</evidence>
<keyword evidence="2" id="KW-1185">Reference proteome</keyword>
<dbReference type="EMBL" id="CM047743">
    <property type="protein sequence ID" value="KAJ0031601.1"/>
    <property type="molecule type" value="Genomic_DNA"/>
</dbReference>
<organism evidence="1 2">
    <name type="scientific">Pistacia integerrima</name>
    <dbReference type="NCBI Taxonomy" id="434235"/>
    <lineage>
        <taxon>Eukaryota</taxon>
        <taxon>Viridiplantae</taxon>
        <taxon>Streptophyta</taxon>
        <taxon>Embryophyta</taxon>
        <taxon>Tracheophyta</taxon>
        <taxon>Spermatophyta</taxon>
        <taxon>Magnoliopsida</taxon>
        <taxon>eudicotyledons</taxon>
        <taxon>Gunneridae</taxon>
        <taxon>Pentapetalae</taxon>
        <taxon>rosids</taxon>
        <taxon>malvids</taxon>
        <taxon>Sapindales</taxon>
        <taxon>Anacardiaceae</taxon>
        <taxon>Pistacia</taxon>
    </lineage>
</organism>
<dbReference type="Proteomes" id="UP001163603">
    <property type="component" value="Chromosome 8"/>
</dbReference>
<reference evidence="2" key="1">
    <citation type="journal article" date="2023" name="G3 (Bethesda)">
        <title>Genome assembly and association tests identify interacting loci associated with vigor, precocity, and sex in interspecific pistachio rootstocks.</title>
        <authorList>
            <person name="Palmer W."/>
            <person name="Jacygrad E."/>
            <person name="Sagayaradj S."/>
            <person name="Cavanaugh K."/>
            <person name="Han R."/>
            <person name="Bertier L."/>
            <person name="Beede B."/>
            <person name="Kafkas S."/>
            <person name="Golino D."/>
            <person name="Preece J."/>
            <person name="Michelmore R."/>
        </authorList>
    </citation>
    <scope>NUCLEOTIDE SEQUENCE [LARGE SCALE GENOMIC DNA]</scope>
</reference>
<sequence>MDQQQAPKKRGRKPKPKEDKKDEQQQTPKMKDTAKRTQYHSVDDKYTQWKSLVPVLYDWLANHNLVWPSLSCRWGPQLEQATYKNRQRLYLSEQTDGSVPNTLVIANCEVVKPRVAAAEHISQFNEEARSPFVKKYKTIIHPGEVNRIRELPQNTKIVATHTDSPDVLIWDVEAQPNRHAVLGATNSRPDLILTGHQDNAEFALAMCPTEPYVLSGGKDKSVVLWSIQDHITTSTTDPATAKSAGSGGSIIKQNPKPGEGNDKAGDGPSVGPRGIYYGHEDTVEDVTFCPSSAQEFCSVGDDSCLILWDARVGSNPVIKVMLTIFISLVFSVIACYMECKVLCMRFLILESMCLKNVLFGTCRNDITSNSDDDLCFLFPFCCFTGRLRKHIMLICTVLIGIPTMIILYLPGDDESPWTFCWYDVSRSADNSVRMFDRRNLTSNGVGSPIHKFEGHRAAVLCVQWSPDKSSVFGSSAEDGLLNIWDYEKVGKKVEHGSRSPSSPAGLFFQHAGHRDKVVDFHWNASDPWTVVSVSDDCDTTGGGGTLQIWRMSDLIYRPEEEVLAELEKFKSHVVSCGSKS</sequence>
<accession>A0ACC0YAX9</accession>
<gene>
    <name evidence="1" type="ORF">Pint_13392</name>
</gene>